<dbReference type="InterPro" id="IPR017800">
    <property type="entry name" value="ADOP"/>
</dbReference>
<dbReference type="InterPro" id="IPR003838">
    <property type="entry name" value="ABC3_permease_C"/>
</dbReference>
<dbReference type="GO" id="GO:0005886">
    <property type="term" value="C:plasma membrane"/>
    <property type="evidence" value="ECO:0007669"/>
    <property type="project" value="UniProtKB-SubCell"/>
</dbReference>
<keyword evidence="11" id="KW-1185">Reference proteome</keyword>
<proteinExistence type="inferred from homology"/>
<evidence type="ECO:0000313" key="11">
    <source>
        <dbReference type="Proteomes" id="UP000076079"/>
    </source>
</evidence>
<evidence type="ECO:0000256" key="5">
    <source>
        <dbReference type="ARBA" id="ARBA00023136"/>
    </source>
</evidence>
<feature type="transmembrane region" description="Helical" evidence="7">
    <location>
        <begin position="321"/>
        <end position="344"/>
    </location>
</feature>
<keyword evidence="4 7" id="KW-1133">Transmembrane helix</keyword>
<keyword evidence="5 7" id="KW-0472">Membrane</keyword>
<dbReference type="NCBIfam" id="TIGR03434">
    <property type="entry name" value="ADOP"/>
    <property type="match status" value="1"/>
</dbReference>
<dbReference type="InterPro" id="IPR050250">
    <property type="entry name" value="Macrolide_Exporter_MacB"/>
</dbReference>
<feature type="transmembrane region" description="Helical" evidence="7">
    <location>
        <begin position="364"/>
        <end position="385"/>
    </location>
</feature>
<dbReference type="EC" id="3.6.3.-" evidence="10"/>
<protein>
    <submittedName>
        <fullName evidence="10">Macrolide export ATP-binding/permease protein MacB</fullName>
        <ecNumber evidence="10">3.6.3.-</ecNumber>
    </submittedName>
</protein>
<dbReference type="OrthoDB" id="101903at2"/>
<feature type="transmembrane region" description="Helical" evidence="7">
    <location>
        <begin position="21"/>
        <end position="48"/>
    </location>
</feature>
<keyword evidence="10" id="KW-0547">Nucleotide-binding</keyword>
<dbReference type="PANTHER" id="PTHR30572">
    <property type="entry name" value="MEMBRANE COMPONENT OF TRANSPORTER-RELATED"/>
    <property type="match status" value="1"/>
</dbReference>
<dbReference type="EMBL" id="CP015136">
    <property type="protein sequence ID" value="AMY10744.1"/>
    <property type="molecule type" value="Genomic_DNA"/>
</dbReference>
<keyword evidence="2" id="KW-1003">Cell membrane</keyword>
<evidence type="ECO:0000256" key="7">
    <source>
        <dbReference type="SAM" id="Phobius"/>
    </source>
</evidence>
<reference evidence="11" key="2">
    <citation type="submission" date="2016-04" db="EMBL/GenBank/DDBJ databases">
        <title>First Complete Genome Sequence of a Subdivision 6 Acidobacterium.</title>
        <authorList>
            <person name="Huang S."/>
            <person name="Vieira S."/>
            <person name="Bunk B."/>
            <person name="Riedel T."/>
            <person name="Sproeer C."/>
            <person name="Overmann J."/>
        </authorList>
    </citation>
    <scope>NUCLEOTIDE SEQUENCE [LARGE SCALE GENOMIC DNA]</scope>
    <source>
        <strain evidence="11">DSM 100886 HEG_-6_39</strain>
    </source>
</reference>
<feature type="domain" description="ABC3 transporter permease C-terminal" evidence="8">
    <location>
        <begin position="277"/>
        <end position="393"/>
    </location>
</feature>
<keyword evidence="10" id="KW-0067">ATP-binding</keyword>
<comment type="subcellular location">
    <subcellularLocation>
        <location evidence="1">Cell membrane</location>
        <topology evidence="1">Multi-pass membrane protein</topology>
    </subcellularLocation>
</comment>
<dbReference type="Proteomes" id="UP000076079">
    <property type="component" value="Chromosome"/>
</dbReference>
<dbReference type="PANTHER" id="PTHR30572:SF4">
    <property type="entry name" value="ABC TRANSPORTER PERMEASE YTRF"/>
    <property type="match status" value="1"/>
</dbReference>
<sequence>MPTGWMSDVRLAFRHLVKRPAFTCVAAGTLALGIGAATALFSVVYGVLISPYPYADPDEIWAFGVSAPAGPQRLRPFRYDAFEEMARLPALGDVMATAPGSRLLTGTFAPETVPAIEVSGNAFGFLGVAPILGRVIQPSDVLPDGAPRPVAVLTFRRWQESFAGATDVLGKTLRLDDVEHEVIGVMPPRFGWWTSDGVWVPLGRTGRDRQVFPIARLRAGASAATATQQWAALVPMLSAAHSDGFPRDGARGILTNYMDITVASGPMQQALRLLFGAVVLLLLIACANVANLQLARASARGREMAVRASLGASRAHIVRQLLTESVALALLGGIAGVACAYVIIRIMVGLMPDFFVPNEARIELNALALLFCTLVSLASGILFGLMPALQTSRPDLTTTLKEEARGSSGGGREFTRGMLVVAEVAVSVILLASAAVTVRSFLALQRVDLGFDPEGVVAVGLPLSPRTYDSLESRNRFAHELIERVRALPGVDAVSIGNGGMPFGGPQSDYAIDGQPAADGQRLRVYLASEDYWRVLRVPIRRGRALTDREVTSGDSAAVINEAAAALWPPGTDPIGRQVRVDVVTRPGNATVLTRENASPQVTVVGIMANARNDGIGNDVQPAVVVPYTLVAPAQRTLAVRTSGVAAPLLNAMRAQVQQLDPLQPLARPYTFTEVVANEAAQPRFTMALFAAFGMLGLMLAMAGLYSVLAYLVSMRRREIGIRMALGAHPAQIVQDIGRTGLGLVAVGLAVGGLGSVVLLRLLASQLSAFAGGGLDPLTFTMVAALLGAAALVACIVPARRAARVQPTDAMR</sequence>
<name>A0A143PSG0_LUTPR</name>
<dbReference type="Pfam" id="PF12704">
    <property type="entry name" value="MacB_PCD"/>
    <property type="match status" value="2"/>
</dbReference>
<evidence type="ECO:0000313" key="10">
    <source>
        <dbReference type="EMBL" id="AMY10744.1"/>
    </source>
</evidence>
<dbReference type="GO" id="GO:0005524">
    <property type="term" value="F:ATP binding"/>
    <property type="evidence" value="ECO:0007669"/>
    <property type="project" value="UniProtKB-KW"/>
</dbReference>
<dbReference type="RefSeq" id="WP_110172355.1">
    <property type="nucleotide sequence ID" value="NZ_CP015136.1"/>
</dbReference>
<gene>
    <name evidence="10" type="primary">macB_40</name>
    <name evidence="10" type="ORF">LuPra_03983</name>
</gene>
<feature type="domain" description="MacB-like periplasmic core" evidence="9">
    <location>
        <begin position="427"/>
        <end position="645"/>
    </location>
</feature>
<keyword evidence="10" id="KW-0378">Hydrolase</keyword>
<dbReference type="STRING" id="1855912.LuPra_03983"/>
<evidence type="ECO:0000259" key="9">
    <source>
        <dbReference type="Pfam" id="PF12704"/>
    </source>
</evidence>
<keyword evidence="3 7" id="KW-0812">Transmembrane</keyword>
<organism evidence="10 11">
    <name type="scientific">Luteitalea pratensis</name>
    <dbReference type="NCBI Taxonomy" id="1855912"/>
    <lineage>
        <taxon>Bacteria</taxon>
        <taxon>Pseudomonadati</taxon>
        <taxon>Acidobacteriota</taxon>
        <taxon>Vicinamibacteria</taxon>
        <taxon>Vicinamibacterales</taxon>
        <taxon>Vicinamibacteraceae</taxon>
        <taxon>Luteitalea</taxon>
    </lineage>
</organism>
<feature type="transmembrane region" description="Helical" evidence="7">
    <location>
        <begin position="417"/>
        <end position="436"/>
    </location>
</feature>
<dbReference type="AlphaFoldDB" id="A0A143PSG0"/>
<evidence type="ECO:0000256" key="4">
    <source>
        <dbReference type="ARBA" id="ARBA00022989"/>
    </source>
</evidence>
<comment type="similarity">
    <text evidence="6">Belongs to the ABC-4 integral membrane protein family.</text>
</comment>
<reference evidence="10 11" key="1">
    <citation type="journal article" date="2016" name="Genome Announc.">
        <title>First Complete Genome Sequence of a Subdivision 6 Acidobacterium Strain.</title>
        <authorList>
            <person name="Huang S."/>
            <person name="Vieira S."/>
            <person name="Bunk B."/>
            <person name="Riedel T."/>
            <person name="Sproer C."/>
            <person name="Overmann J."/>
        </authorList>
    </citation>
    <scope>NUCLEOTIDE SEQUENCE [LARGE SCALE GENOMIC DNA]</scope>
    <source>
        <strain evidence="11">DSM 100886 HEG_-6_39</strain>
    </source>
</reference>
<feature type="domain" description="MacB-like periplasmic core" evidence="9">
    <location>
        <begin position="25"/>
        <end position="231"/>
    </location>
</feature>
<evidence type="ECO:0000259" key="8">
    <source>
        <dbReference type="Pfam" id="PF02687"/>
    </source>
</evidence>
<feature type="domain" description="ABC3 transporter permease C-terminal" evidence="8">
    <location>
        <begin position="692"/>
        <end position="807"/>
    </location>
</feature>
<dbReference type="GO" id="GO:0016787">
    <property type="term" value="F:hydrolase activity"/>
    <property type="evidence" value="ECO:0007669"/>
    <property type="project" value="UniProtKB-KW"/>
</dbReference>
<evidence type="ECO:0000256" key="1">
    <source>
        <dbReference type="ARBA" id="ARBA00004651"/>
    </source>
</evidence>
<evidence type="ECO:0000256" key="2">
    <source>
        <dbReference type="ARBA" id="ARBA00022475"/>
    </source>
</evidence>
<feature type="transmembrane region" description="Helical" evidence="7">
    <location>
        <begin position="778"/>
        <end position="797"/>
    </location>
</feature>
<dbReference type="InterPro" id="IPR025857">
    <property type="entry name" value="MacB_PCD"/>
</dbReference>
<accession>A0A143PSG0</accession>
<feature type="transmembrane region" description="Helical" evidence="7">
    <location>
        <begin position="273"/>
        <end position="294"/>
    </location>
</feature>
<dbReference type="KEGG" id="abac:LuPra_03983"/>
<evidence type="ECO:0000256" key="3">
    <source>
        <dbReference type="ARBA" id="ARBA00022692"/>
    </source>
</evidence>
<dbReference type="GO" id="GO:0022857">
    <property type="term" value="F:transmembrane transporter activity"/>
    <property type="evidence" value="ECO:0007669"/>
    <property type="project" value="TreeGrafter"/>
</dbReference>
<feature type="transmembrane region" description="Helical" evidence="7">
    <location>
        <begin position="687"/>
        <end position="713"/>
    </location>
</feature>
<evidence type="ECO:0000256" key="6">
    <source>
        <dbReference type="ARBA" id="ARBA00038076"/>
    </source>
</evidence>
<dbReference type="Pfam" id="PF02687">
    <property type="entry name" value="FtsX"/>
    <property type="match status" value="2"/>
</dbReference>
<feature type="transmembrane region" description="Helical" evidence="7">
    <location>
        <begin position="742"/>
        <end position="763"/>
    </location>
</feature>